<dbReference type="GeneID" id="4706539"/>
<feature type="domain" description="Protein kinase" evidence="5">
    <location>
        <begin position="263"/>
        <end position="553"/>
    </location>
</feature>
<accession>A1CAK9</accession>
<dbReference type="HOGENOM" id="CLU_000288_63_33_1"/>
<gene>
    <name evidence="6" type="ORF">ACLA_012050</name>
</gene>
<feature type="region of interest" description="Disordered" evidence="4">
    <location>
        <begin position="94"/>
        <end position="117"/>
    </location>
</feature>
<dbReference type="SMART" id="SM00220">
    <property type="entry name" value="S_TKc"/>
    <property type="match status" value="1"/>
</dbReference>
<dbReference type="InterPro" id="IPR000719">
    <property type="entry name" value="Prot_kinase_dom"/>
</dbReference>
<evidence type="ECO:0000313" key="6">
    <source>
        <dbReference type="EMBL" id="EAW12777.1"/>
    </source>
</evidence>
<dbReference type="EMBL" id="DS027049">
    <property type="protein sequence ID" value="EAW12777.1"/>
    <property type="molecule type" value="Genomic_DNA"/>
</dbReference>
<dbReference type="OMA" id="CSHAGRW"/>
<feature type="compositionally biased region" description="Low complexity" evidence="4">
    <location>
        <begin position="105"/>
        <end position="117"/>
    </location>
</feature>
<keyword evidence="6" id="KW-0418">Kinase</keyword>
<dbReference type="PROSITE" id="PS00108">
    <property type="entry name" value="PROTEIN_KINASE_ST"/>
    <property type="match status" value="1"/>
</dbReference>
<keyword evidence="6" id="KW-0723">Serine/threonine-protein kinase</keyword>
<keyword evidence="7" id="KW-1185">Reference proteome</keyword>
<dbReference type="AlphaFoldDB" id="A1CAK9"/>
<proteinExistence type="predicted"/>
<evidence type="ECO:0000313" key="7">
    <source>
        <dbReference type="Proteomes" id="UP000006701"/>
    </source>
</evidence>
<dbReference type="GO" id="GO:0005634">
    <property type="term" value="C:nucleus"/>
    <property type="evidence" value="ECO:0007669"/>
    <property type="project" value="TreeGrafter"/>
</dbReference>
<dbReference type="Proteomes" id="UP000006701">
    <property type="component" value="Unassembled WGS sequence"/>
</dbReference>
<dbReference type="RefSeq" id="XP_001274203.1">
    <property type="nucleotide sequence ID" value="XM_001274202.1"/>
</dbReference>
<dbReference type="PANTHER" id="PTHR24345">
    <property type="entry name" value="SERINE/THREONINE-PROTEIN KINASE PLK"/>
    <property type="match status" value="1"/>
</dbReference>
<dbReference type="STRING" id="344612.A1CAK9"/>
<dbReference type="PROSITE" id="PS00107">
    <property type="entry name" value="PROTEIN_KINASE_ATP"/>
    <property type="match status" value="1"/>
</dbReference>
<evidence type="ECO:0000256" key="3">
    <source>
        <dbReference type="PROSITE-ProRule" id="PRU10141"/>
    </source>
</evidence>
<dbReference type="GO" id="GO:0005524">
    <property type="term" value="F:ATP binding"/>
    <property type="evidence" value="ECO:0007669"/>
    <property type="project" value="UniProtKB-UniRule"/>
</dbReference>
<dbReference type="GO" id="GO:0004674">
    <property type="term" value="F:protein serine/threonine kinase activity"/>
    <property type="evidence" value="ECO:0007669"/>
    <property type="project" value="UniProtKB-KW"/>
</dbReference>
<dbReference type="PROSITE" id="PS50011">
    <property type="entry name" value="PROTEIN_KINASE_DOM"/>
    <property type="match status" value="1"/>
</dbReference>
<feature type="region of interest" description="Disordered" evidence="4">
    <location>
        <begin position="209"/>
        <end position="239"/>
    </location>
</feature>
<keyword evidence="1 3" id="KW-0547">Nucleotide-binding</keyword>
<dbReference type="KEGG" id="act:ACLA_012050"/>
<dbReference type="VEuPathDB" id="FungiDB:ACLA_012050"/>
<feature type="binding site" evidence="3">
    <location>
        <position position="294"/>
    </location>
    <ligand>
        <name>ATP</name>
        <dbReference type="ChEBI" id="CHEBI:30616"/>
    </ligand>
</feature>
<protein>
    <submittedName>
        <fullName evidence="6">Serine/threonine protein kinase, putative</fullName>
    </submittedName>
</protein>
<reference evidence="6 7" key="1">
    <citation type="journal article" date="2008" name="PLoS Genet.">
        <title>Genomic islands in the pathogenic filamentous fungus Aspergillus fumigatus.</title>
        <authorList>
            <person name="Fedorova N.D."/>
            <person name="Khaldi N."/>
            <person name="Joardar V.S."/>
            <person name="Maiti R."/>
            <person name="Amedeo P."/>
            <person name="Anderson M.J."/>
            <person name="Crabtree J."/>
            <person name="Silva J.C."/>
            <person name="Badger J.H."/>
            <person name="Albarraq A."/>
            <person name="Angiuoli S."/>
            <person name="Bussey H."/>
            <person name="Bowyer P."/>
            <person name="Cotty P.J."/>
            <person name="Dyer P.S."/>
            <person name="Egan A."/>
            <person name="Galens K."/>
            <person name="Fraser-Liggett C.M."/>
            <person name="Haas B.J."/>
            <person name="Inman J.M."/>
            <person name="Kent R."/>
            <person name="Lemieux S."/>
            <person name="Malavazi I."/>
            <person name="Orvis J."/>
            <person name="Roemer T."/>
            <person name="Ronning C.M."/>
            <person name="Sundaram J.P."/>
            <person name="Sutton G."/>
            <person name="Turner G."/>
            <person name="Venter J.C."/>
            <person name="White O.R."/>
            <person name="Whitty B.R."/>
            <person name="Youngman P."/>
            <person name="Wolfe K.H."/>
            <person name="Goldman G.H."/>
            <person name="Wortman J.R."/>
            <person name="Jiang B."/>
            <person name="Denning D.W."/>
            <person name="Nierman W.C."/>
        </authorList>
    </citation>
    <scope>NUCLEOTIDE SEQUENCE [LARGE SCALE GENOMIC DNA]</scope>
    <source>
        <strain evidence="7">ATCC 1007 / CBS 513.65 / DSM 816 / NCTC 3887 / NRRL 1</strain>
    </source>
</reference>
<keyword evidence="2 3" id="KW-0067">ATP-binding</keyword>
<evidence type="ECO:0000256" key="1">
    <source>
        <dbReference type="ARBA" id="ARBA00022741"/>
    </source>
</evidence>
<dbReference type="InterPro" id="IPR011009">
    <property type="entry name" value="Kinase-like_dom_sf"/>
</dbReference>
<dbReference type="InterPro" id="IPR017441">
    <property type="entry name" value="Protein_kinase_ATP_BS"/>
</dbReference>
<dbReference type="OrthoDB" id="4062651at2759"/>
<name>A1CAK9_ASPCL</name>
<evidence type="ECO:0000259" key="5">
    <source>
        <dbReference type="PROSITE" id="PS50011"/>
    </source>
</evidence>
<evidence type="ECO:0000256" key="2">
    <source>
        <dbReference type="ARBA" id="ARBA00022840"/>
    </source>
</evidence>
<organism evidence="6 7">
    <name type="scientific">Aspergillus clavatus (strain ATCC 1007 / CBS 513.65 / DSM 816 / NCTC 3887 / NRRL 1 / QM 1276 / 107)</name>
    <dbReference type="NCBI Taxonomy" id="344612"/>
    <lineage>
        <taxon>Eukaryota</taxon>
        <taxon>Fungi</taxon>
        <taxon>Dikarya</taxon>
        <taxon>Ascomycota</taxon>
        <taxon>Pezizomycotina</taxon>
        <taxon>Eurotiomycetes</taxon>
        <taxon>Eurotiomycetidae</taxon>
        <taxon>Eurotiales</taxon>
        <taxon>Aspergillaceae</taxon>
        <taxon>Aspergillus</taxon>
        <taxon>Aspergillus subgen. Fumigati</taxon>
    </lineage>
</organism>
<dbReference type="SUPFAM" id="SSF56112">
    <property type="entry name" value="Protein kinase-like (PK-like)"/>
    <property type="match status" value="1"/>
</dbReference>
<keyword evidence="6" id="KW-0808">Transferase</keyword>
<dbReference type="Gene3D" id="1.10.510.10">
    <property type="entry name" value="Transferase(Phosphotransferase) domain 1"/>
    <property type="match status" value="1"/>
</dbReference>
<sequence>MADKSFQPAIESACGDRMMPDSSHDIGSNYCSIQQVLMVDIPCEIPQYNTEPENVLPYQMADQPVVPSILSLKKGELSKKKGSLLTLSTLKTADTETTNSVSPGSDPSYRQAPSSSSSLSCVAPVSSPAKLSTISLKGAFLHLNATEVDGSSNQAAPVTPAKDITNGMEDLPSYSANIPCEPSSSRIIIKKRSNARVPYSSSSLVPVRTHSWGDISPPSDILESSSSGSGKGKSPVRSIYPTPSTVESCKLRHEFARASLIPGRRGKVIGKGVTATVSRMHGKGPKKHQYYAVKEFHKNRGESKEDYEWRAKMEFSIAQRLNHPNIVESVRLCIYAGRWNHVMEYCRYGDLFTIVHQRYLPFEGYLCLFKQLFQGVAYLHRSGVAHRDIKLDNLLLSENGHLKITDFGCSIVFIDPLEDGYWNEQGKIPKCPPGVCGSLPYIAPEVLAEDRDYDPRLLDVWSCGIACLAMINCGTPWEAAEAQDPGYARYTQWWEQFIQDSPDGTVTGDKHPKHGRFFTSLRARPLRRLVLLMLHPDPDRRITMDEVMNDRWVKRIECCCTEPGKRSTCISNYGGIVARKVHNHRPPLKKDVYRLKIKRKLGFAL</sequence>
<evidence type="ECO:0000256" key="4">
    <source>
        <dbReference type="SAM" id="MobiDB-lite"/>
    </source>
</evidence>
<dbReference type="InterPro" id="IPR008271">
    <property type="entry name" value="Ser/Thr_kinase_AS"/>
</dbReference>
<dbReference type="Pfam" id="PF00069">
    <property type="entry name" value="Pkinase"/>
    <property type="match status" value="1"/>
</dbReference>
<dbReference type="eggNOG" id="KOG0590">
    <property type="taxonomic scope" value="Eukaryota"/>
</dbReference>